<dbReference type="Gene3D" id="1.10.540.10">
    <property type="entry name" value="Acyl-CoA dehydrogenase/oxidase, N-terminal domain"/>
    <property type="match status" value="1"/>
</dbReference>
<dbReference type="PATRIC" id="fig|48936.3.peg.2296"/>
<dbReference type="InterPro" id="IPR009100">
    <property type="entry name" value="AcylCoA_DH/oxidase_NM_dom_sf"/>
</dbReference>
<protein>
    <submittedName>
        <fullName evidence="4">Acyl-CoA dehydrogenase domain-containing protein</fullName>
    </submittedName>
</protein>
<feature type="domain" description="Acyl-CoA dehydrogenase/oxidase N-terminal" evidence="3">
    <location>
        <begin position="12"/>
        <end position="124"/>
    </location>
</feature>
<gene>
    <name evidence="4" type="ORF">NJ75_02284</name>
</gene>
<proteinExistence type="predicted"/>
<dbReference type="PANTHER" id="PTHR43292">
    <property type="entry name" value="ACYL-COA DEHYDROGENASE"/>
    <property type="match status" value="1"/>
</dbReference>
<dbReference type="InterPro" id="IPR046373">
    <property type="entry name" value="Acyl-CoA_Oxase/DH_mid-dom_sf"/>
</dbReference>
<dbReference type="STRING" id="48936.NJ75_02284"/>
<evidence type="ECO:0000259" key="2">
    <source>
        <dbReference type="Pfam" id="PF02770"/>
    </source>
</evidence>
<dbReference type="InterPro" id="IPR013786">
    <property type="entry name" value="AcylCoA_DH/ox_N"/>
</dbReference>
<dbReference type="SUPFAM" id="SSF56645">
    <property type="entry name" value="Acyl-CoA dehydrogenase NM domain-like"/>
    <property type="match status" value="1"/>
</dbReference>
<dbReference type="GO" id="GO:0050660">
    <property type="term" value="F:flavin adenine dinucleotide binding"/>
    <property type="evidence" value="ECO:0007669"/>
    <property type="project" value="InterPro"/>
</dbReference>
<dbReference type="InterPro" id="IPR037069">
    <property type="entry name" value="AcylCoA_DH/ox_N_sf"/>
</dbReference>
<dbReference type="Pfam" id="PF02770">
    <property type="entry name" value="Acyl-CoA_dh_M"/>
    <property type="match status" value="1"/>
</dbReference>
<keyword evidence="5" id="KW-1185">Reference proteome</keyword>
<accession>A0A0B8ZSC2</accession>
<dbReference type="Proteomes" id="UP000031338">
    <property type="component" value="Unassembled WGS sequence"/>
</dbReference>
<dbReference type="GO" id="GO:0003995">
    <property type="term" value="F:acyl-CoA dehydrogenase activity"/>
    <property type="evidence" value="ECO:0007669"/>
    <property type="project" value="InterPro"/>
</dbReference>
<dbReference type="PANTHER" id="PTHR43292:SF4">
    <property type="entry name" value="ACYL-COA DEHYDROGENASE FADE34"/>
    <property type="match status" value="1"/>
</dbReference>
<dbReference type="Gene3D" id="2.40.110.10">
    <property type="entry name" value="Butyryl-CoA Dehydrogenase, subunit A, domain 2"/>
    <property type="match status" value="1"/>
</dbReference>
<dbReference type="Gene3D" id="1.20.140.10">
    <property type="entry name" value="Butyryl-CoA Dehydrogenase, subunit A, domain 3"/>
    <property type="match status" value="1"/>
</dbReference>
<sequence length="385" mass="41568">MFDTLTLAQLPPEDEALRPAIRTFIEQHIAGIPMDRRARSWQGFSAEFSRALGEAGFLGLTLPKEYGGHGKGPFARFVVVEELLCAGAPVAAHWIADRQSAPLLLNFGTEAQRRKHIPAICRGEQLFCIGMSEPGSGSDLASVRTRADRSDNRSGGGWVVNGQKIWTTNAMHSDYMIALVRTSGTSADRQAGLSQLIIDLKAPGVTVRPIVDLTGDAHFAEVFFENVELGEDALVGAEGEGWKQVVAELAFERSGPERIYSSAVLLDAWIRHLQAVGRSDCAALVGRLTAELATLRAMSIACTARLVAGESPVVEASIVKDRGTGFEQELPVVIGDDLAAHPDEAVSEELYRTLLYVTHIAPSFSLRGGTREILRGIIARGMGLR</sequence>
<dbReference type="InterPro" id="IPR006089">
    <property type="entry name" value="Acyl-CoA_DH_CS"/>
</dbReference>
<evidence type="ECO:0000256" key="1">
    <source>
        <dbReference type="ARBA" id="ARBA00023002"/>
    </source>
</evidence>
<evidence type="ECO:0000259" key="3">
    <source>
        <dbReference type="Pfam" id="PF02771"/>
    </source>
</evidence>
<dbReference type="PROSITE" id="PS00072">
    <property type="entry name" value="ACYL_COA_DH_1"/>
    <property type="match status" value="1"/>
</dbReference>
<reference evidence="4 5" key="1">
    <citation type="submission" date="2014-10" db="EMBL/GenBank/DDBJ databases">
        <title>Draft genome sequence of Novosphingobium subterraneum DSM 12447.</title>
        <authorList>
            <person name="Gan H.M."/>
            <person name="Gan H.Y."/>
            <person name="Savka M.A."/>
        </authorList>
    </citation>
    <scope>NUCLEOTIDE SEQUENCE [LARGE SCALE GENOMIC DNA]</scope>
    <source>
        <strain evidence="4 5">DSM 12447</strain>
    </source>
</reference>
<dbReference type="GO" id="GO:0005886">
    <property type="term" value="C:plasma membrane"/>
    <property type="evidence" value="ECO:0007669"/>
    <property type="project" value="TreeGrafter"/>
</dbReference>
<dbReference type="AlphaFoldDB" id="A0A0B8ZSC2"/>
<dbReference type="EMBL" id="JRVC01000010">
    <property type="protein sequence ID" value="KHS46023.1"/>
    <property type="molecule type" value="Genomic_DNA"/>
</dbReference>
<dbReference type="InterPro" id="IPR052161">
    <property type="entry name" value="Mycobact_Acyl-CoA_DH"/>
</dbReference>
<feature type="domain" description="Acyl-CoA oxidase/dehydrogenase middle" evidence="2">
    <location>
        <begin position="128"/>
        <end position="227"/>
    </location>
</feature>
<comment type="caution">
    <text evidence="4">The sequence shown here is derived from an EMBL/GenBank/DDBJ whole genome shotgun (WGS) entry which is preliminary data.</text>
</comment>
<dbReference type="InterPro" id="IPR006091">
    <property type="entry name" value="Acyl-CoA_Oxase/DH_mid-dom"/>
</dbReference>
<name>A0A0B8ZSC2_9SPHN</name>
<keyword evidence="1" id="KW-0560">Oxidoreductase</keyword>
<evidence type="ECO:0000313" key="5">
    <source>
        <dbReference type="Proteomes" id="UP000031338"/>
    </source>
</evidence>
<dbReference type="RefSeq" id="WP_039334499.1">
    <property type="nucleotide sequence ID" value="NZ_JRVC01000010.1"/>
</dbReference>
<dbReference type="Pfam" id="PF02771">
    <property type="entry name" value="Acyl-CoA_dh_N"/>
    <property type="match status" value="1"/>
</dbReference>
<evidence type="ECO:0000313" key="4">
    <source>
        <dbReference type="EMBL" id="KHS46023.1"/>
    </source>
</evidence>
<organism evidence="4 5">
    <name type="scientific">Novosphingobium subterraneum</name>
    <dbReference type="NCBI Taxonomy" id="48936"/>
    <lineage>
        <taxon>Bacteria</taxon>
        <taxon>Pseudomonadati</taxon>
        <taxon>Pseudomonadota</taxon>
        <taxon>Alphaproteobacteria</taxon>
        <taxon>Sphingomonadales</taxon>
        <taxon>Sphingomonadaceae</taxon>
        <taxon>Novosphingobium</taxon>
    </lineage>
</organism>